<dbReference type="AlphaFoldDB" id="A0AAD5ZH20"/>
<proteinExistence type="predicted"/>
<dbReference type="PANTHER" id="PTHR48010">
    <property type="entry name" value="OS05G0588300 PROTEIN"/>
    <property type="match status" value="1"/>
</dbReference>
<dbReference type="InterPro" id="IPR001245">
    <property type="entry name" value="Ser-Thr/Tyr_kinase_cat_dom"/>
</dbReference>
<comment type="caution">
    <text evidence="4">The sequence shown here is derived from an EMBL/GenBank/DDBJ whole genome shotgun (WGS) entry which is preliminary data.</text>
</comment>
<keyword evidence="1" id="KW-0067">ATP-binding</keyword>
<feature type="region of interest" description="Disordered" evidence="2">
    <location>
        <begin position="395"/>
        <end position="420"/>
    </location>
</feature>
<evidence type="ECO:0000256" key="1">
    <source>
        <dbReference type="PROSITE-ProRule" id="PRU10141"/>
    </source>
</evidence>
<dbReference type="PROSITE" id="PS50011">
    <property type="entry name" value="PROTEIN_KINASE_DOM"/>
    <property type="match status" value="1"/>
</dbReference>
<accession>A0AAD5ZH20</accession>
<feature type="domain" description="Protein kinase" evidence="3">
    <location>
        <begin position="117"/>
        <end position="420"/>
    </location>
</feature>
<dbReference type="InterPro" id="IPR017441">
    <property type="entry name" value="Protein_kinase_ATP_BS"/>
</dbReference>
<feature type="binding site" evidence="1">
    <location>
        <position position="145"/>
    </location>
    <ligand>
        <name>ATP</name>
        <dbReference type="ChEBI" id="CHEBI:30616"/>
    </ligand>
</feature>
<dbReference type="InterPro" id="IPR000719">
    <property type="entry name" value="Prot_kinase_dom"/>
</dbReference>
<evidence type="ECO:0000259" key="3">
    <source>
        <dbReference type="PROSITE" id="PS50011"/>
    </source>
</evidence>
<dbReference type="GO" id="GO:0004672">
    <property type="term" value="F:protein kinase activity"/>
    <property type="evidence" value="ECO:0007669"/>
    <property type="project" value="InterPro"/>
</dbReference>
<dbReference type="PROSITE" id="PS00107">
    <property type="entry name" value="PROTEIN_KINASE_ATP"/>
    <property type="match status" value="1"/>
</dbReference>
<dbReference type="InterPro" id="IPR050994">
    <property type="entry name" value="At_inactive_RLKs"/>
</dbReference>
<dbReference type="Gene3D" id="3.30.200.20">
    <property type="entry name" value="Phosphorylase Kinase, domain 1"/>
    <property type="match status" value="1"/>
</dbReference>
<evidence type="ECO:0000256" key="2">
    <source>
        <dbReference type="SAM" id="MobiDB-lite"/>
    </source>
</evidence>
<sequence length="420" mass="46363">MKLLEKNKVIITEKSKEIEAAQIKIAELSKGIEEREKFLAEIEVEIVDIIKEVNGNGSDEEESLHLDNGNVQHKDTSQATEDVSMSHNSQPAAIPINKQLCFFATEEVNYDLDHLLGGSAEPLGKGTFGSTFNVTLESGLTRVVKRLRNVNLSENEFSKLITKFAELEHENIMPIKAYCFSNDEKLLVYDFVAMGSLSAALHGSNENTNRTTLNWEARAKIALAAARGVAHIHSVAPTFAHGNIKSSNILLTMNDGACVSDHGIYSLASPITSRVGRTGYLAPEVIDPTATSQKSDIYSFGVLLLELLTGKVPAEMALYGGVNLVKWSQAELRDGYVDAVVQDSLLKDQSVEGDELVQFLQLAIDCTREYPEMRPRMNDVVIRIVEILEARAKAMAKGKNGKKPVNRPESVRSVRTRHLW</sequence>
<reference evidence="4 5" key="1">
    <citation type="journal article" date="2022" name="Cell">
        <title>Repeat-based holocentromeres influence genome architecture and karyotype evolution.</title>
        <authorList>
            <person name="Hofstatter P.G."/>
            <person name="Thangavel G."/>
            <person name="Lux T."/>
            <person name="Neumann P."/>
            <person name="Vondrak T."/>
            <person name="Novak P."/>
            <person name="Zhang M."/>
            <person name="Costa L."/>
            <person name="Castellani M."/>
            <person name="Scott A."/>
            <person name="Toegelov H."/>
            <person name="Fuchs J."/>
            <person name="Mata-Sucre Y."/>
            <person name="Dias Y."/>
            <person name="Vanzela A.L.L."/>
            <person name="Huettel B."/>
            <person name="Almeida C.C.S."/>
            <person name="Simkova H."/>
            <person name="Souza G."/>
            <person name="Pedrosa-Harand A."/>
            <person name="Macas J."/>
            <person name="Mayer K.F.X."/>
            <person name="Houben A."/>
            <person name="Marques A."/>
        </authorList>
    </citation>
    <scope>NUCLEOTIDE SEQUENCE [LARGE SCALE GENOMIC DNA]</scope>
    <source>
        <strain evidence="4">RhyTen1mFocal</strain>
    </source>
</reference>
<dbReference type="Pfam" id="PF07714">
    <property type="entry name" value="PK_Tyr_Ser-Thr"/>
    <property type="match status" value="1"/>
</dbReference>
<dbReference type="GO" id="GO:0005524">
    <property type="term" value="F:ATP binding"/>
    <property type="evidence" value="ECO:0007669"/>
    <property type="project" value="UniProtKB-UniRule"/>
</dbReference>
<keyword evidence="1" id="KW-0547">Nucleotide-binding</keyword>
<protein>
    <recommendedName>
        <fullName evidence="3">Protein kinase domain-containing protein</fullName>
    </recommendedName>
</protein>
<name>A0AAD5ZH20_9POAL</name>
<dbReference type="Proteomes" id="UP001210211">
    <property type="component" value="Unassembled WGS sequence"/>
</dbReference>
<dbReference type="Gene3D" id="1.10.510.10">
    <property type="entry name" value="Transferase(Phosphotransferase) domain 1"/>
    <property type="match status" value="1"/>
</dbReference>
<organism evidence="4 5">
    <name type="scientific">Rhynchospora tenuis</name>
    <dbReference type="NCBI Taxonomy" id="198213"/>
    <lineage>
        <taxon>Eukaryota</taxon>
        <taxon>Viridiplantae</taxon>
        <taxon>Streptophyta</taxon>
        <taxon>Embryophyta</taxon>
        <taxon>Tracheophyta</taxon>
        <taxon>Spermatophyta</taxon>
        <taxon>Magnoliopsida</taxon>
        <taxon>Liliopsida</taxon>
        <taxon>Poales</taxon>
        <taxon>Cyperaceae</taxon>
        <taxon>Cyperoideae</taxon>
        <taxon>Rhynchosporeae</taxon>
        <taxon>Rhynchospora</taxon>
    </lineage>
</organism>
<evidence type="ECO:0000313" key="5">
    <source>
        <dbReference type="Proteomes" id="UP001210211"/>
    </source>
</evidence>
<gene>
    <name evidence="4" type="ORF">LUZ61_001400</name>
</gene>
<dbReference type="EMBL" id="JAMRDG010000001">
    <property type="protein sequence ID" value="KAJ3697695.1"/>
    <property type="molecule type" value="Genomic_DNA"/>
</dbReference>
<evidence type="ECO:0000313" key="4">
    <source>
        <dbReference type="EMBL" id="KAJ3697695.1"/>
    </source>
</evidence>
<keyword evidence="5" id="KW-1185">Reference proteome</keyword>
<dbReference type="InterPro" id="IPR011009">
    <property type="entry name" value="Kinase-like_dom_sf"/>
</dbReference>
<dbReference type="PANTHER" id="PTHR48010:SF76">
    <property type="entry name" value="INACTIVE RECEPTOR KINASE RLK902-RELATED"/>
    <property type="match status" value="1"/>
</dbReference>
<feature type="compositionally biased region" description="Basic residues" evidence="2">
    <location>
        <begin position="395"/>
        <end position="405"/>
    </location>
</feature>
<dbReference type="SUPFAM" id="SSF56112">
    <property type="entry name" value="Protein kinase-like (PK-like)"/>
    <property type="match status" value="1"/>
</dbReference>